<keyword evidence="3" id="KW-1185">Reference proteome</keyword>
<feature type="transmembrane region" description="Helical" evidence="1">
    <location>
        <begin position="38"/>
        <end position="54"/>
    </location>
</feature>
<proteinExistence type="predicted"/>
<name>A0A8J7H4F2_9FIRM</name>
<dbReference type="EMBL" id="JAEAGR010000019">
    <property type="protein sequence ID" value="MBH1942313.1"/>
    <property type="molecule type" value="Genomic_DNA"/>
</dbReference>
<reference evidence="2" key="1">
    <citation type="submission" date="2020-12" db="EMBL/GenBank/DDBJ databases">
        <title>M. sibirica DSM 26468T genome.</title>
        <authorList>
            <person name="Thieme N."/>
            <person name="Rettenmaier R."/>
            <person name="Zverlov V."/>
            <person name="Liebl W."/>
        </authorList>
    </citation>
    <scope>NUCLEOTIDE SEQUENCE</scope>
    <source>
        <strain evidence="2">DSM 26468</strain>
    </source>
</reference>
<organism evidence="2 3">
    <name type="scientific">Mobilitalea sibirica</name>
    <dbReference type="NCBI Taxonomy" id="1462919"/>
    <lineage>
        <taxon>Bacteria</taxon>
        <taxon>Bacillati</taxon>
        <taxon>Bacillota</taxon>
        <taxon>Clostridia</taxon>
        <taxon>Lachnospirales</taxon>
        <taxon>Lachnospiraceae</taxon>
        <taxon>Mobilitalea</taxon>
    </lineage>
</organism>
<accession>A0A8J7H4F2</accession>
<evidence type="ECO:0000313" key="3">
    <source>
        <dbReference type="Proteomes" id="UP000623269"/>
    </source>
</evidence>
<dbReference type="Proteomes" id="UP000623269">
    <property type="component" value="Unassembled WGS sequence"/>
</dbReference>
<evidence type="ECO:0000256" key="1">
    <source>
        <dbReference type="SAM" id="Phobius"/>
    </source>
</evidence>
<dbReference type="AlphaFoldDB" id="A0A8J7H4F2"/>
<comment type="caution">
    <text evidence="2">The sequence shown here is derived from an EMBL/GenBank/DDBJ whole genome shotgun (WGS) entry which is preliminary data.</text>
</comment>
<keyword evidence="1" id="KW-0812">Transmembrane</keyword>
<gene>
    <name evidence="2" type="ORF">I5677_15535</name>
</gene>
<dbReference type="InterPro" id="IPR011042">
    <property type="entry name" value="6-blade_b-propeller_TolB-like"/>
</dbReference>
<sequence>MSRNIQEVIRDEMRGETGGDYTNNWNDIHRSFNMSDKLRLVVMAVLLLLMAFVIKSDLDYINTYRNISAYTLISKNAIEIYHDASYNKTYVFDTKGNMLHQIDTSTRRIEYTPDYTAAIITNNDNRRFYYVSDKEYFLVNENGTYPHISDNGRFLYYTNFDDAGKLVLYQYDVDDKKEIRIDSEQSYMFRDICVSPNGKAVAYSKVANTPSESYETFLSIEGNTPQKLGNDISVFGVADGGKYLYYKNEAGSLFVSVQGEVTGLAGGMDWAFFNLDYSEILYTNSKGTYFSVNGKPSKHITDSKIFGLVTPSNYLDNDNHNGSMKYEITSFQKKAVICSDGGMRFITADFKVNDLLPDDDYYHAITSNSGEDVIYMSREGVFKLSNLSGVVKREEFISDLKDYVVAPDFSSVYYIDTNGDLYYRNASGKTKLITKNVANLYLNRLGDTVFFLVRNIDQRSSLYYSRNGGTGYPIDEGDEVRSFDMWNYGIIFTTGEYGERKVYYNTRRSDFSLILTN</sequence>
<keyword evidence="1" id="KW-0472">Membrane</keyword>
<dbReference type="SUPFAM" id="SSF82171">
    <property type="entry name" value="DPP6 N-terminal domain-like"/>
    <property type="match status" value="1"/>
</dbReference>
<dbReference type="Gene3D" id="2.120.10.30">
    <property type="entry name" value="TolB, C-terminal domain"/>
    <property type="match status" value="1"/>
</dbReference>
<dbReference type="RefSeq" id="WP_197662560.1">
    <property type="nucleotide sequence ID" value="NZ_JAEAGR010000019.1"/>
</dbReference>
<evidence type="ECO:0000313" key="2">
    <source>
        <dbReference type="EMBL" id="MBH1942313.1"/>
    </source>
</evidence>
<keyword evidence="1" id="KW-1133">Transmembrane helix</keyword>
<protein>
    <submittedName>
        <fullName evidence="2">Uncharacterized protein</fullName>
    </submittedName>
</protein>